<name>A0A6S7AR90_9BURK</name>
<protein>
    <submittedName>
        <fullName evidence="1">Uncharacterized protein</fullName>
    </submittedName>
</protein>
<sequence>MKKKHVVGLGLAAVIAVVAAALLYTSSESATPSEDDLERCGLVSLWAHGTMGMRQEGFSMSELMDLSKHEEDPNLRAIRQRSIQLAYEQKRYETPEAKERAVSDFENAAYLACLKGVKR</sequence>
<keyword evidence="2" id="KW-1185">Reference proteome</keyword>
<dbReference type="Proteomes" id="UP000494269">
    <property type="component" value="Unassembled WGS sequence"/>
</dbReference>
<organism evidence="1 2">
    <name type="scientific">Achromobacter kerstersii</name>
    <dbReference type="NCBI Taxonomy" id="1353890"/>
    <lineage>
        <taxon>Bacteria</taxon>
        <taxon>Pseudomonadati</taxon>
        <taxon>Pseudomonadota</taxon>
        <taxon>Betaproteobacteria</taxon>
        <taxon>Burkholderiales</taxon>
        <taxon>Alcaligenaceae</taxon>
        <taxon>Achromobacter</taxon>
    </lineage>
</organism>
<reference evidence="1 2" key="1">
    <citation type="submission" date="2020-04" db="EMBL/GenBank/DDBJ databases">
        <authorList>
            <person name="De Canck E."/>
        </authorList>
    </citation>
    <scope>NUCLEOTIDE SEQUENCE [LARGE SCALE GENOMIC DNA]</scope>
    <source>
        <strain evidence="1 2">LMG 3441</strain>
    </source>
</reference>
<dbReference type="RefSeq" id="WP_175169329.1">
    <property type="nucleotide sequence ID" value="NZ_CADIJQ010000001.1"/>
</dbReference>
<accession>A0A6S7AR90</accession>
<gene>
    <name evidence="1" type="ORF">LMG3441_01598</name>
</gene>
<dbReference type="AlphaFoldDB" id="A0A6S7AR90"/>
<evidence type="ECO:0000313" key="2">
    <source>
        <dbReference type="Proteomes" id="UP000494269"/>
    </source>
</evidence>
<proteinExistence type="predicted"/>
<dbReference type="EMBL" id="CADIJQ010000001">
    <property type="protein sequence ID" value="CAB3681101.1"/>
    <property type="molecule type" value="Genomic_DNA"/>
</dbReference>
<evidence type="ECO:0000313" key="1">
    <source>
        <dbReference type="EMBL" id="CAB3681101.1"/>
    </source>
</evidence>